<reference evidence="1 2" key="1">
    <citation type="journal article" date="2012" name="J. Bacteriol.">
        <title>Draft Genome Sequence of Mesorhizobium alhagi CCNWXJ12-2T, a Novel Salt-Resistant Species Isolated from the Desert of Northwestern China.</title>
        <authorList>
            <person name="Zhou M."/>
            <person name="Chen W."/>
            <person name="Chen H."/>
            <person name="Wei G."/>
        </authorList>
    </citation>
    <scope>NUCLEOTIDE SEQUENCE [LARGE SCALE GENOMIC DNA]</scope>
    <source>
        <strain evidence="1 2">CCNWXJ12-2</strain>
    </source>
</reference>
<accession>H0I0G0</accession>
<keyword evidence="2" id="KW-1185">Reference proteome</keyword>
<name>H0I0G0_9HYPH</name>
<dbReference type="Proteomes" id="UP000003250">
    <property type="component" value="Unassembled WGS sequence"/>
</dbReference>
<evidence type="ECO:0000313" key="2">
    <source>
        <dbReference type="Proteomes" id="UP000003250"/>
    </source>
</evidence>
<organism evidence="1 2">
    <name type="scientific">Mesorhizobium alhagi CCNWXJ12-2</name>
    <dbReference type="NCBI Taxonomy" id="1107882"/>
    <lineage>
        <taxon>Bacteria</taxon>
        <taxon>Pseudomonadati</taxon>
        <taxon>Pseudomonadota</taxon>
        <taxon>Alphaproteobacteria</taxon>
        <taxon>Hyphomicrobiales</taxon>
        <taxon>Phyllobacteriaceae</taxon>
        <taxon>Allomesorhizobium</taxon>
    </lineage>
</organism>
<dbReference type="AlphaFoldDB" id="H0I0G0"/>
<sequence length="329" mass="35888">MTDVTFAVSERAFKAAFNKAYPSLPSLPFDGSNTVLGLVWYGVEGAIHIEGAGDIDFEDGNTFLVSELDIGWDKLILRFGFDIPPIKIGGFCLIRMPEDSWFFPGECILPFPGTTIFTGAPDIGPITLNLNAIIPYVVSEVSGRYKIGIRKETDAISGKSYQRIYADPEAIDVDPISINDTLGKLPTIVKAGVAVASAQMLAFLPQAWMVDVVLSFLGVPTVTAYLLDLLDIHDDMEEWLMDVLNVSIGVDNLLMQLILDDMLKKDAVFEIEDPYPFVPAGKIDVADFGGFPVPPATPEVEHPAIAASILNASAEFDEDNMFVRFDFGP</sequence>
<dbReference type="PATRIC" id="fig|1107882.3.peg.5748"/>
<dbReference type="RefSeq" id="WP_008839508.1">
    <property type="nucleotide sequence ID" value="NZ_AHAM01000264.1"/>
</dbReference>
<dbReference type="OrthoDB" id="8477586at2"/>
<gene>
    <name evidence="1" type="ORF">MAXJ12_29692</name>
</gene>
<protein>
    <submittedName>
        <fullName evidence="1">Uncharacterized protein</fullName>
    </submittedName>
</protein>
<dbReference type="EMBL" id="AHAM01000264">
    <property type="protein sequence ID" value="EHK53548.1"/>
    <property type="molecule type" value="Genomic_DNA"/>
</dbReference>
<evidence type="ECO:0000313" key="1">
    <source>
        <dbReference type="EMBL" id="EHK53548.1"/>
    </source>
</evidence>
<proteinExistence type="predicted"/>